<dbReference type="EMBL" id="GG697406">
    <property type="protein sequence ID" value="EFQ36023.1"/>
    <property type="molecule type" value="Genomic_DNA"/>
</dbReference>
<evidence type="ECO:0000256" key="1">
    <source>
        <dbReference type="ARBA" id="ARBA00022737"/>
    </source>
</evidence>
<dbReference type="eggNOG" id="KOG4177">
    <property type="taxonomic scope" value="Eukaryota"/>
</dbReference>
<feature type="repeat" description="ANK" evidence="3">
    <location>
        <begin position="537"/>
        <end position="571"/>
    </location>
</feature>
<feature type="repeat" description="ANK" evidence="3">
    <location>
        <begin position="917"/>
        <end position="949"/>
    </location>
</feature>
<keyword evidence="1" id="KW-0677">Repeat</keyword>
<evidence type="ECO:0000256" key="2">
    <source>
        <dbReference type="ARBA" id="ARBA00023043"/>
    </source>
</evidence>
<feature type="repeat" description="ANK" evidence="3">
    <location>
        <begin position="954"/>
        <end position="982"/>
    </location>
</feature>
<dbReference type="PROSITE" id="PS50088">
    <property type="entry name" value="ANK_REPEAT"/>
    <property type="match status" value="5"/>
</dbReference>
<evidence type="ECO:0000256" key="3">
    <source>
        <dbReference type="PROSITE-ProRule" id="PRU00023"/>
    </source>
</evidence>
<organism evidence="5">
    <name type="scientific">Colletotrichum graminicola (strain M1.001 / M2 / FGSC 10212)</name>
    <name type="common">Maize anthracnose fungus</name>
    <name type="synonym">Glomerella graminicola</name>
    <dbReference type="NCBI Taxonomy" id="645133"/>
    <lineage>
        <taxon>Eukaryota</taxon>
        <taxon>Fungi</taxon>
        <taxon>Dikarya</taxon>
        <taxon>Ascomycota</taxon>
        <taxon>Pezizomycotina</taxon>
        <taxon>Sordariomycetes</taxon>
        <taxon>Hypocreomycetidae</taxon>
        <taxon>Glomerellales</taxon>
        <taxon>Glomerellaceae</taxon>
        <taxon>Colletotrichum</taxon>
        <taxon>Colletotrichum graminicola species complex</taxon>
    </lineage>
</organism>
<feature type="repeat" description="ANK" evidence="3">
    <location>
        <begin position="1123"/>
        <end position="1155"/>
    </location>
</feature>
<dbReference type="eggNOG" id="KOG0504">
    <property type="taxonomic scope" value="Eukaryota"/>
</dbReference>
<dbReference type="InterPro" id="IPR036770">
    <property type="entry name" value="Ankyrin_rpt-contain_sf"/>
</dbReference>
<dbReference type="InterPro" id="IPR002110">
    <property type="entry name" value="Ankyrin_rpt"/>
</dbReference>
<evidence type="ECO:0000313" key="5">
    <source>
        <dbReference type="Proteomes" id="UP000008782"/>
    </source>
</evidence>
<dbReference type="STRING" id="645133.E3QYT5"/>
<gene>
    <name evidence="4" type="ORF">GLRG_11167</name>
</gene>
<evidence type="ECO:0008006" key="6">
    <source>
        <dbReference type="Google" id="ProtNLM"/>
    </source>
</evidence>
<dbReference type="HOGENOM" id="CLU_002354_0_0_1"/>
<dbReference type="SMART" id="SM00248">
    <property type="entry name" value="ANK"/>
    <property type="match status" value="16"/>
</dbReference>
<dbReference type="OrthoDB" id="194358at2759"/>
<dbReference type="InterPro" id="IPR051165">
    <property type="entry name" value="Multifunctional_ANK_Repeat"/>
</dbReference>
<dbReference type="PANTHER" id="PTHR24123:SF33">
    <property type="entry name" value="PROTEIN HOS4"/>
    <property type="match status" value="1"/>
</dbReference>
<feature type="repeat" description="ANK" evidence="3">
    <location>
        <begin position="877"/>
        <end position="915"/>
    </location>
</feature>
<dbReference type="PANTHER" id="PTHR24123">
    <property type="entry name" value="ANKYRIN REPEAT-CONTAINING"/>
    <property type="match status" value="1"/>
</dbReference>
<dbReference type="Gene3D" id="1.25.40.20">
    <property type="entry name" value="Ankyrin repeat-containing domain"/>
    <property type="match status" value="5"/>
</dbReference>
<sequence>MLSESPEVLKLLLGRGARTTDVDEDGRNVWHIAAANSDVDLINALHEHDEHKDQNLRGLMKNGTTPIAQSIMYPFKLIRRNREPKDPVGALRMLEVCAPNVAYLQSPTPLIFLAAEWGSGELVRKLIDFGADPFEVDNKGRNALHYLNTGAGEALVKTLVDLKVEPLFTMEGLSPAETMFAFSNFWDFGGIDLHGPFNHPISSRPLDVAAYNNLLTDDILKSRNSHGAGLWERFAVVVIGTWASEWRAEVNAWVSLHNAVQCLIRKGALEKYEEEKVECGLIPILSVWAKKPSWNVDTIRRCLEEVIFPILQASTKADGFGESPTAVQCLQLAIDGGHTDLVAKLLDLGVSVHAPHLGLSALEWACRPLLMCKPAIFDQLLEHADESKLDGLLYRLLHYGDDHKLDAILEKGCDPNAKTSSGVPIVVAYIEKGQTTSALILLDSGADPGASSETGVNAALAAASEGDLLVLKKIKEIDRSFDWGKTCTYEFHCLLTEPVTLMGGCNVLHLAAFGGSSEVLRFCLEALDLDVESQTADGWRPIHFAANCNRGDGSGVRVLLGHGADPTTQLPTRGHFDPRGYFDPRGRFDPRGCFDPLVLAARTVSDAVEALLELDPETVSKMNVPGALMAALDHGDEDVIELFRPFIHELTKIPESSGASIIGAVLEFLIRTSEEELELATRALEMVDPESINSIRMSCGECSPLVLAAARGQFAIGEVFLDHGMTTWNRVHHCARHLILGPSLHYPCTALHIALMLPGHLARQHMKGFVTYLLGAIDWSSHELSPFHCAAISNVPDKVHMVADWIRGYPEHHAKLLRGMRAWPSSAAKGVAGAYDPASNLAGTDQPAASESTADVILRHYINQPTASPDLLPMFHTGQTPLLVALDALNSGTMCSTEMIEALLRYGADVNLPGQGFSGTPLYEVAKSNRLDVARLLLAHGANPNLWTSWPSIPLITAVVEGHLEMARLLVEHGADIHVLNAEGVSLLGVCGERPRNPDMFIWLMGLGLDPYRVDKQGYTPIHDVILRGGFPGLMFNYGFDFSRVRDIPKGFLSLIIEYNRTTVNGILKRLLKRLPRENAVQMTNATPERFVSPLCNAVMRGELDCIPTLLRYGARIDVEGSMEGSALMVACAKGNLEAVKALLQHGASISYQTTVNGVLVSRSAVEYARPFPHILHWLLVDRHVRLRGIGGASESAGGAETRPWSGGRVAGYELSGVGISTGRRSGETGLEYLRRLDHIRARLRGQVVRVVDSGYC</sequence>
<protein>
    <recommendedName>
        <fullName evidence="6">Ankyrin</fullName>
    </recommendedName>
</protein>
<dbReference type="RefSeq" id="XP_008100043.1">
    <property type="nucleotide sequence ID" value="XM_008101852.1"/>
</dbReference>
<keyword evidence="5" id="KW-1185">Reference proteome</keyword>
<evidence type="ECO:0000313" key="4">
    <source>
        <dbReference type="EMBL" id="EFQ36023.1"/>
    </source>
</evidence>
<dbReference type="VEuPathDB" id="FungiDB:GLRG_11167"/>
<dbReference type="GeneID" id="24416532"/>
<name>E3QYT5_COLGM</name>
<proteinExistence type="predicted"/>
<accession>E3QYT5</accession>
<dbReference type="Pfam" id="PF12796">
    <property type="entry name" value="Ank_2"/>
    <property type="match status" value="2"/>
</dbReference>
<dbReference type="SUPFAM" id="SSF48403">
    <property type="entry name" value="Ankyrin repeat"/>
    <property type="match status" value="3"/>
</dbReference>
<dbReference type="Proteomes" id="UP000008782">
    <property type="component" value="Unassembled WGS sequence"/>
</dbReference>
<keyword evidence="2 3" id="KW-0040">ANK repeat</keyword>
<dbReference type="AlphaFoldDB" id="E3QYT5"/>
<reference evidence="5" key="1">
    <citation type="journal article" date="2012" name="Nat. Genet.">
        <title>Lifestyle transitions in plant pathogenic Colletotrichum fungi deciphered by genome and transcriptome analyses.</title>
        <authorList>
            <person name="O'Connell R.J."/>
            <person name="Thon M.R."/>
            <person name="Hacquard S."/>
            <person name="Amyotte S.G."/>
            <person name="Kleemann J."/>
            <person name="Torres M.F."/>
            <person name="Damm U."/>
            <person name="Buiate E.A."/>
            <person name="Epstein L."/>
            <person name="Alkan N."/>
            <person name="Altmueller J."/>
            <person name="Alvarado-Balderrama L."/>
            <person name="Bauser C.A."/>
            <person name="Becker C."/>
            <person name="Birren B.W."/>
            <person name="Chen Z."/>
            <person name="Choi J."/>
            <person name="Crouch J.A."/>
            <person name="Duvick J.P."/>
            <person name="Farman M.A."/>
            <person name="Gan P."/>
            <person name="Heiman D."/>
            <person name="Henrissat B."/>
            <person name="Howard R.J."/>
            <person name="Kabbage M."/>
            <person name="Koch C."/>
            <person name="Kracher B."/>
            <person name="Kubo Y."/>
            <person name="Law A.D."/>
            <person name="Lebrun M.-H."/>
            <person name="Lee Y.-H."/>
            <person name="Miyara I."/>
            <person name="Moore N."/>
            <person name="Neumann U."/>
            <person name="Nordstroem K."/>
            <person name="Panaccione D.G."/>
            <person name="Panstruga R."/>
            <person name="Place M."/>
            <person name="Proctor R.H."/>
            <person name="Prusky D."/>
            <person name="Rech G."/>
            <person name="Reinhardt R."/>
            <person name="Rollins J.A."/>
            <person name="Rounsley S."/>
            <person name="Schardl C.L."/>
            <person name="Schwartz D.C."/>
            <person name="Shenoy N."/>
            <person name="Shirasu K."/>
            <person name="Sikhakolli U.R."/>
            <person name="Stueber K."/>
            <person name="Sukno S.A."/>
            <person name="Sweigard J.A."/>
            <person name="Takano Y."/>
            <person name="Takahara H."/>
            <person name="Trail F."/>
            <person name="van der Does H.C."/>
            <person name="Voll L.M."/>
            <person name="Will I."/>
            <person name="Young S."/>
            <person name="Zeng Q."/>
            <person name="Zhang J."/>
            <person name="Zhou S."/>
            <person name="Dickman M.B."/>
            <person name="Schulze-Lefert P."/>
            <person name="Ver Loren van Themaat E."/>
            <person name="Ma L.-J."/>
            <person name="Vaillancourt L.J."/>
        </authorList>
    </citation>
    <scope>NUCLEOTIDE SEQUENCE [LARGE SCALE GENOMIC DNA]</scope>
    <source>
        <strain evidence="5">M1.001 / M2 / FGSC 10212</strain>
    </source>
</reference>
<dbReference type="PROSITE" id="PS50297">
    <property type="entry name" value="ANK_REP_REGION"/>
    <property type="match status" value="4"/>
</dbReference>